<dbReference type="InterPro" id="IPR018254">
    <property type="entry name" value="Ribosomal_uL29_CS"/>
</dbReference>
<sequence>MKELCKFRKKNYQDLNIELLQLLREQFNLRMQSVSGKLKQSHLLRKVRRNIAQVKTILTEKERIK</sequence>
<dbReference type="PROSITE" id="PS00579">
    <property type="entry name" value="RIBOSOMAL_L29"/>
    <property type="match status" value="1"/>
</dbReference>
<dbReference type="HAMAP" id="MF_00374">
    <property type="entry name" value="Ribosomal_uL29"/>
    <property type="match status" value="1"/>
</dbReference>
<dbReference type="InterPro" id="IPR036049">
    <property type="entry name" value="Ribosomal_uL29_sf"/>
</dbReference>
<accession>A0AAU6W6U5</accession>
<name>A0AAU6W6U5_9GAMM</name>
<evidence type="ECO:0000313" key="6">
    <source>
        <dbReference type="EMBL" id="XAJ80798.1"/>
    </source>
</evidence>
<dbReference type="CDD" id="cd00427">
    <property type="entry name" value="Ribosomal_L29_HIP"/>
    <property type="match status" value="1"/>
</dbReference>
<dbReference type="SUPFAM" id="SSF46561">
    <property type="entry name" value="Ribosomal protein L29 (L29p)"/>
    <property type="match status" value="1"/>
</dbReference>
<reference evidence="6" key="1">
    <citation type="submission" date="2024-06" db="EMBL/GenBank/DDBJ databases">
        <title>Unveiling Genomic Reduction in Obligate Endosymbionts Buchnera of Aphids: Insights from Phylogenomic Comparative Analysis with Novel Genome Data and Co-obligate Endosymbionts.</title>
        <authorList>
            <person name="Lu C."/>
            <person name="Zou T."/>
            <person name="Liu Q."/>
            <person name="Huang X."/>
        </authorList>
    </citation>
    <scope>NUCLEOTIDE SEQUENCE</scope>
    <source>
        <strain evidence="6">Aphau13</strain>
    </source>
</reference>
<gene>
    <name evidence="5 6" type="primary">rpmC</name>
    <name evidence="6" type="ORF">RJT31_02600</name>
</gene>
<keyword evidence="2 5" id="KW-0689">Ribosomal protein</keyword>
<dbReference type="NCBIfam" id="TIGR00012">
    <property type="entry name" value="L29"/>
    <property type="match status" value="1"/>
</dbReference>
<dbReference type="InterPro" id="IPR001854">
    <property type="entry name" value="Ribosomal_uL29"/>
</dbReference>
<dbReference type="GO" id="GO:0006412">
    <property type="term" value="P:translation"/>
    <property type="evidence" value="ECO:0007669"/>
    <property type="project" value="UniProtKB-UniRule"/>
</dbReference>
<keyword evidence="3 5" id="KW-0687">Ribonucleoprotein</keyword>
<evidence type="ECO:0000256" key="5">
    <source>
        <dbReference type="HAMAP-Rule" id="MF_00374"/>
    </source>
</evidence>
<dbReference type="PANTHER" id="PTHR10916">
    <property type="entry name" value="60S RIBOSOMAL PROTEIN L35/50S RIBOSOMAL PROTEIN L29"/>
    <property type="match status" value="1"/>
</dbReference>
<dbReference type="InterPro" id="IPR050063">
    <property type="entry name" value="Ribosomal_protein_uL29"/>
</dbReference>
<comment type="similarity">
    <text evidence="1 5">Belongs to the universal ribosomal protein uL29 family.</text>
</comment>
<evidence type="ECO:0000256" key="2">
    <source>
        <dbReference type="ARBA" id="ARBA00022980"/>
    </source>
</evidence>
<protein>
    <recommendedName>
        <fullName evidence="4 5">Large ribosomal subunit protein uL29</fullName>
    </recommendedName>
</protein>
<evidence type="ECO:0000256" key="1">
    <source>
        <dbReference type="ARBA" id="ARBA00009254"/>
    </source>
</evidence>
<dbReference type="GO" id="GO:0003735">
    <property type="term" value="F:structural constituent of ribosome"/>
    <property type="evidence" value="ECO:0007669"/>
    <property type="project" value="InterPro"/>
</dbReference>
<dbReference type="Pfam" id="PF00831">
    <property type="entry name" value="Ribosomal_L29"/>
    <property type="match status" value="1"/>
</dbReference>
<dbReference type="EMBL" id="CP135018">
    <property type="protein sequence ID" value="XAJ80798.1"/>
    <property type="molecule type" value="Genomic_DNA"/>
</dbReference>
<evidence type="ECO:0000256" key="3">
    <source>
        <dbReference type="ARBA" id="ARBA00023274"/>
    </source>
</evidence>
<dbReference type="Gene3D" id="6.10.140.1970">
    <property type="match status" value="1"/>
</dbReference>
<dbReference type="RefSeq" id="WP_343154180.1">
    <property type="nucleotide sequence ID" value="NZ_CP135018.1"/>
</dbReference>
<evidence type="ECO:0000256" key="4">
    <source>
        <dbReference type="ARBA" id="ARBA00035204"/>
    </source>
</evidence>
<proteinExistence type="inferred from homology"/>
<dbReference type="AlphaFoldDB" id="A0AAU6W6U5"/>
<organism evidence="6">
    <name type="scientific">Buchnera aphidicola</name>
    <name type="common">Aphis aurantii</name>
    <dbReference type="NCBI Taxonomy" id="1470492"/>
    <lineage>
        <taxon>Bacteria</taxon>
        <taxon>Pseudomonadati</taxon>
        <taxon>Pseudomonadota</taxon>
        <taxon>Gammaproteobacteria</taxon>
        <taxon>Enterobacterales</taxon>
        <taxon>Erwiniaceae</taxon>
        <taxon>Buchnera</taxon>
    </lineage>
</organism>
<dbReference type="PANTHER" id="PTHR10916:SF0">
    <property type="entry name" value="LARGE RIBOSOMAL SUBUNIT PROTEIN UL29C"/>
    <property type="match status" value="1"/>
</dbReference>
<dbReference type="GO" id="GO:0022625">
    <property type="term" value="C:cytosolic large ribosomal subunit"/>
    <property type="evidence" value="ECO:0007669"/>
    <property type="project" value="TreeGrafter"/>
</dbReference>